<keyword evidence="1" id="KW-0493">Microtubule</keyword>
<evidence type="ECO:0000313" key="2">
    <source>
        <dbReference type="EMBL" id="VDP75107.1"/>
    </source>
</evidence>
<keyword evidence="1" id="KW-0206">Cytoskeleton</keyword>
<reference evidence="2 3" key="2">
    <citation type="submission" date="2018-11" db="EMBL/GenBank/DDBJ databases">
        <authorList>
            <consortium name="Pathogen Informatics"/>
        </authorList>
    </citation>
    <scope>NUCLEOTIDE SEQUENCE [LARGE SCALE GENOMIC DNA]</scope>
    <source>
        <strain evidence="2 3">Egypt</strain>
    </source>
</reference>
<dbReference type="GO" id="GO:0045505">
    <property type="term" value="F:dynein intermediate chain binding"/>
    <property type="evidence" value="ECO:0007669"/>
    <property type="project" value="TreeGrafter"/>
</dbReference>
<dbReference type="Gene3D" id="3.30.740.10">
    <property type="entry name" value="Protein Inhibitor Of Neuronal Nitric Oxide Synthase"/>
    <property type="match status" value="1"/>
</dbReference>
<dbReference type="Pfam" id="PF01221">
    <property type="entry name" value="Dynein_light"/>
    <property type="match status" value="1"/>
</dbReference>
<evidence type="ECO:0000313" key="3">
    <source>
        <dbReference type="Proteomes" id="UP000272942"/>
    </source>
</evidence>
<keyword evidence="1" id="KW-0505">Motor protein</keyword>
<dbReference type="EMBL" id="UZAN01042132">
    <property type="protein sequence ID" value="VDP75107.1"/>
    <property type="molecule type" value="Genomic_DNA"/>
</dbReference>
<proteinExistence type="inferred from homology"/>
<dbReference type="PANTHER" id="PTHR11886:SF35">
    <property type="entry name" value="DYNEIN LIGHT CHAIN"/>
    <property type="match status" value="1"/>
</dbReference>
<dbReference type="WBParaSite" id="ECPE_0000530101-mRNA-1">
    <property type="protein sequence ID" value="ECPE_0000530101-mRNA-1"/>
    <property type="gene ID" value="ECPE_0000530101"/>
</dbReference>
<keyword evidence="1" id="KW-0963">Cytoplasm</keyword>
<evidence type="ECO:0000313" key="4">
    <source>
        <dbReference type="WBParaSite" id="ECPE_0000530101-mRNA-1"/>
    </source>
</evidence>
<keyword evidence="1" id="KW-0243">Dynein</keyword>
<dbReference type="Proteomes" id="UP000272942">
    <property type="component" value="Unassembled WGS sequence"/>
</dbReference>
<dbReference type="GO" id="GO:0005874">
    <property type="term" value="C:microtubule"/>
    <property type="evidence" value="ECO:0007669"/>
    <property type="project" value="UniProtKB-KW"/>
</dbReference>
<accession>A0A183AEA4</accession>
<keyword evidence="3" id="KW-1185">Reference proteome</keyword>
<dbReference type="PANTHER" id="PTHR11886">
    <property type="entry name" value="DYNEIN LIGHT CHAIN"/>
    <property type="match status" value="1"/>
</dbReference>
<dbReference type="GO" id="GO:0007017">
    <property type="term" value="P:microtubule-based process"/>
    <property type="evidence" value="ECO:0007669"/>
    <property type="project" value="InterPro"/>
</dbReference>
<protein>
    <recommendedName>
        <fullName evidence="1">Dynein light chain</fullName>
    </recommendedName>
</protein>
<dbReference type="AlphaFoldDB" id="A0A183AEA4"/>
<comment type="subcellular location">
    <subcellularLocation>
        <location evidence="1">Cytoplasm</location>
        <location evidence="1">Cytoskeleton</location>
    </subcellularLocation>
</comment>
<comment type="similarity">
    <text evidence="1">Belongs to the dynein light chain family.</text>
</comment>
<dbReference type="GO" id="GO:0005868">
    <property type="term" value="C:cytoplasmic dynein complex"/>
    <property type="evidence" value="ECO:0007669"/>
    <property type="project" value="TreeGrafter"/>
</dbReference>
<gene>
    <name evidence="2" type="ORF">ECPE_LOCUS5289</name>
</gene>
<dbReference type="InterPro" id="IPR001372">
    <property type="entry name" value="Dynein_light_chain_typ-1/2"/>
</dbReference>
<sequence length="93" mass="10613">MSDTRPTIKNSVMTQEMQEDVIKFAQDAMKKHKADGEIAGAIKSEMEKKYGETWHVTVGASFGRIPVFSPQLNLMVSNFKDMICKMRYYCAEN</sequence>
<organism evidence="4">
    <name type="scientific">Echinostoma caproni</name>
    <dbReference type="NCBI Taxonomy" id="27848"/>
    <lineage>
        <taxon>Eukaryota</taxon>
        <taxon>Metazoa</taxon>
        <taxon>Spiralia</taxon>
        <taxon>Lophotrochozoa</taxon>
        <taxon>Platyhelminthes</taxon>
        <taxon>Trematoda</taxon>
        <taxon>Digenea</taxon>
        <taxon>Plagiorchiida</taxon>
        <taxon>Echinostomata</taxon>
        <taxon>Echinostomatoidea</taxon>
        <taxon>Echinostomatidae</taxon>
        <taxon>Echinostoma</taxon>
    </lineage>
</organism>
<dbReference type="InterPro" id="IPR037177">
    <property type="entry name" value="DLC_sf"/>
</dbReference>
<dbReference type="SMART" id="SM01375">
    <property type="entry name" value="Dynein_light"/>
    <property type="match status" value="1"/>
</dbReference>
<name>A0A183AEA4_9TREM</name>
<evidence type="ECO:0000256" key="1">
    <source>
        <dbReference type="RuleBase" id="RU365010"/>
    </source>
</evidence>
<dbReference type="SUPFAM" id="SSF54648">
    <property type="entry name" value="DLC"/>
    <property type="match status" value="1"/>
</dbReference>
<reference evidence="4" key="1">
    <citation type="submission" date="2016-06" db="UniProtKB">
        <authorList>
            <consortium name="WormBaseParasite"/>
        </authorList>
    </citation>
    <scope>IDENTIFICATION</scope>
</reference>